<evidence type="ECO:0000313" key="3">
    <source>
        <dbReference type="Proteomes" id="UP001279734"/>
    </source>
</evidence>
<accession>A0AAD3P5G5</accession>
<proteinExistence type="predicted"/>
<keyword evidence="3" id="KW-1185">Reference proteome</keyword>
<feature type="region of interest" description="Disordered" evidence="1">
    <location>
        <begin position="86"/>
        <end position="105"/>
    </location>
</feature>
<comment type="caution">
    <text evidence="2">The sequence shown here is derived from an EMBL/GenBank/DDBJ whole genome shotgun (WGS) entry which is preliminary data.</text>
</comment>
<gene>
    <name evidence="2" type="ORF">Nepgr_002003</name>
</gene>
<dbReference type="AlphaFoldDB" id="A0AAD3P5G5"/>
<sequence>MRDPWVRFSFSEQRAAQVGLHLGREIGDSVSGSMWMAILAAHLRPTKPAISRSESGCGPRRHDRQPCWAVVWDRYKRVWKRVLPSPKEAPPEAASACPGVYGREA</sequence>
<protein>
    <submittedName>
        <fullName evidence="2">Uncharacterized protein</fullName>
    </submittedName>
</protein>
<name>A0AAD3P5G5_NEPGR</name>
<organism evidence="2 3">
    <name type="scientific">Nepenthes gracilis</name>
    <name type="common">Slender pitcher plant</name>
    <dbReference type="NCBI Taxonomy" id="150966"/>
    <lineage>
        <taxon>Eukaryota</taxon>
        <taxon>Viridiplantae</taxon>
        <taxon>Streptophyta</taxon>
        <taxon>Embryophyta</taxon>
        <taxon>Tracheophyta</taxon>
        <taxon>Spermatophyta</taxon>
        <taxon>Magnoliopsida</taxon>
        <taxon>eudicotyledons</taxon>
        <taxon>Gunneridae</taxon>
        <taxon>Pentapetalae</taxon>
        <taxon>Caryophyllales</taxon>
        <taxon>Nepenthaceae</taxon>
        <taxon>Nepenthes</taxon>
    </lineage>
</organism>
<evidence type="ECO:0000313" key="2">
    <source>
        <dbReference type="EMBL" id="GMH00164.1"/>
    </source>
</evidence>
<dbReference type="EMBL" id="BSYO01000002">
    <property type="protein sequence ID" value="GMH00164.1"/>
    <property type="molecule type" value="Genomic_DNA"/>
</dbReference>
<evidence type="ECO:0000256" key="1">
    <source>
        <dbReference type="SAM" id="MobiDB-lite"/>
    </source>
</evidence>
<reference evidence="2" key="1">
    <citation type="submission" date="2023-05" db="EMBL/GenBank/DDBJ databases">
        <title>Nepenthes gracilis genome sequencing.</title>
        <authorList>
            <person name="Fukushima K."/>
        </authorList>
    </citation>
    <scope>NUCLEOTIDE SEQUENCE</scope>
    <source>
        <strain evidence="2">SING2019-196</strain>
    </source>
</reference>
<dbReference type="Proteomes" id="UP001279734">
    <property type="component" value="Unassembled WGS sequence"/>
</dbReference>